<dbReference type="GO" id="GO:0003676">
    <property type="term" value="F:nucleic acid binding"/>
    <property type="evidence" value="ECO:0007669"/>
    <property type="project" value="InterPro"/>
</dbReference>
<dbReference type="InterPro" id="IPR036397">
    <property type="entry name" value="RNaseH_sf"/>
</dbReference>
<comment type="caution">
    <text evidence="3">The sequence shown here is derived from an EMBL/GenBank/DDBJ whole genome shotgun (WGS) entry which is preliminary data.</text>
</comment>
<keyword evidence="1" id="KW-0472">Membrane</keyword>
<evidence type="ECO:0000259" key="2">
    <source>
        <dbReference type="PROSITE" id="PS50994"/>
    </source>
</evidence>
<proteinExistence type="predicted"/>
<dbReference type="InterPro" id="IPR052160">
    <property type="entry name" value="Gypsy_RT_Integrase-like"/>
</dbReference>
<feature type="transmembrane region" description="Helical" evidence="1">
    <location>
        <begin position="20"/>
        <end position="39"/>
    </location>
</feature>
<dbReference type="InterPro" id="IPR001584">
    <property type="entry name" value="Integrase_cat-core"/>
</dbReference>
<keyword evidence="1" id="KW-1133">Transmembrane helix</keyword>
<accession>A0AAW2WK53</accession>
<dbReference type="PROSITE" id="PS50994">
    <property type="entry name" value="INTEGRASE"/>
    <property type="match status" value="1"/>
</dbReference>
<reference evidence="3" key="1">
    <citation type="submission" date="2020-06" db="EMBL/GenBank/DDBJ databases">
        <authorList>
            <person name="Li T."/>
            <person name="Hu X."/>
            <person name="Zhang T."/>
            <person name="Song X."/>
            <person name="Zhang H."/>
            <person name="Dai N."/>
            <person name="Sheng W."/>
            <person name="Hou X."/>
            <person name="Wei L."/>
        </authorList>
    </citation>
    <scope>NUCLEOTIDE SEQUENCE</scope>
    <source>
        <strain evidence="3">G02</strain>
        <tissue evidence="3">Leaf</tissue>
    </source>
</reference>
<dbReference type="InterPro" id="IPR012337">
    <property type="entry name" value="RNaseH-like_sf"/>
</dbReference>
<organism evidence="3">
    <name type="scientific">Sesamum radiatum</name>
    <name type="common">Black benniseed</name>
    <dbReference type="NCBI Taxonomy" id="300843"/>
    <lineage>
        <taxon>Eukaryota</taxon>
        <taxon>Viridiplantae</taxon>
        <taxon>Streptophyta</taxon>
        <taxon>Embryophyta</taxon>
        <taxon>Tracheophyta</taxon>
        <taxon>Spermatophyta</taxon>
        <taxon>Magnoliopsida</taxon>
        <taxon>eudicotyledons</taxon>
        <taxon>Gunneridae</taxon>
        <taxon>Pentapetalae</taxon>
        <taxon>asterids</taxon>
        <taxon>lamiids</taxon>
        <taxon>Lamiales</taxon>
        <taxon>Pedaliaceae</taxon>
        <taxon>Sesamum</taxon>
    </lineage>
</organism>
<dbReference type="PANTHER" id="PTHR47266">
    <property type="entry name" value="ENDONUCLEASE-RELATED"/>
    <property type="match status" value="1"/>
</dbReference>
<dbReference type="SUPFAM" id="SSF53098">
    <property type="entry name" value="Ribonuclease H-like"/>
    <property type="match status" value="1"/>
</dbReference>
<feature type="domain" description="Integrase catalytic" evidence="2">
    <location>
        <begin position="1"/>
        <end position="116"/>
    </location>
</feature>
<name>A0AAW2WK53_SESRA</name>
<sequence length="116" mass="13142">MPQTPILIVEIFDVWGIDFMGTFLLSFGFSYILLVVDYVSKWVEATTSRTGDSAVVIDFVKSHIFNRFGVPREIINDQGSHFYNRAVGNLFKKYGVHHRVATAYHPQTNGQAEVSN</sequence>
<evidence type="ECO:0000256" key="1">
    <source>
        <dbReference type="SAM" id="Phobius"/>
    </source>
</evidence>
<dbReference type="AlphaFoldDB" id="A0AAW2WK53"/>
<dbReference type="Pfam" id="PF00665">
    <property type="entry name" value="rve"/>
    <property type="match status" value="1"/>
</dbReference>
<keyword evidence="1" id="KW-0812">Transmembrane</keyword>
<reference evidence="3" key="2">
    <citation type="journal article" date="2024" name="Plant">
        <title>Genomic evolution and insights into agronomic trait innovations of Sesamum species.</title>
        <authorList>
            <person name="Miao H."/>
            <person name="Wang L."/>
            <person name="Qu L."/>
            <person name="Liu H."/>
            <person name="Sun Y."/>
            <person name="Le M."/>
            <person name="Wang Q."/>
            <person name="Wei S."/>
            <person name="Zheng Y."/>
            <person name="Lin W."/>
            <person name="Duan Y."/>
            <person name="Cao H."/>
            <person name="Xiong S."/>
            <person name="Wang X."/>
            <person name="Wei L."/>
            <person name="Li C."/>
            <person name="Ma Q."/>
            <person name="Ju M."/>
            <person name="Zhao R."/>
            <person name="Li G."/>
            <person name="Mu C."/>
            <person name="Tian Q."/>
            <person name="Mei H."/>
            <person name="Zhang T."/>
            <person name="Gao T."/>
            <person name="Zhang H."/>
        </authorList>
    </citation>
    <scope>NUCLEOTIDE SEQUENCE</scope>
    <source>
        <strain evidence="3">G02</strain>
    </source>
</reference>
<dbReference type="EMBL" id="JACGWJ010000001">
    <property type="protein sequence ID" value="KAL0442225.1"/>
    <property type="molecule type" value="Genomic_DNA"/>
</dbReference>
<gene>
    <name evidence="3" type="ORF">Sradi_0161400</name>
</gene>
<dbReference type="GO" id="GO:0015074">
    <property type="term" value="P:DNA integration"/>
    <property type="evidence" value="ECO:0007669"/>
    <property type="project" value="InterPro"/>
</dbReference>
<protein>
    <recommendedName>
        <fullName evidence="2">Integrase catalytic domain-containing protein</fullName>
    </recommendedName>
</protein>
<evidence type="ECO:0000313" key="3">
    <source>
        <dbReference type="EMBL" id="KAL0442225.1"/>
    </source>
</evidence>
<dbReference type="Gene3D" id="3.30.420.10">
    <property type="entry name" value="Ribonuclease H-like superfamily/Ribonuclease H"/>
    <property type="match status" value="1"/>
</dbReference>